<feature type="non-terminal residue" evidence="1">
    <location>
        <position position="79"/>
    </location>
</feature>
<dbReference type="AlphaFoldDB" id="A0ABD7GNF8"/>
<accession>A0ABD7GNF8</accession>
<feature type="non-terminal residue" evidence="1">
    <location>
        <position position="1"/>
    </location>
</feature>
<reference evidence="1 2" key="1">
    <citation type="submission" date="2018-07" db="EMBL/GenBank/DDBJ databases">
        <title>The use of a cohorting ward and systematic surveillance cultures for the control of a Klebsiella pneumoniae carbapenemase (KPC)-producing Enterobacteriaceae outbreak.</title>
        <authorList>
            <person name="Doi Y."/>
        </authorList>
    </citation>
    <scope>NUCLEOTIDE SEQUENCE [LARGE SCALE GENOMIC DNA]</scope>
    <source>
        <strain evidence="1 2">1-RC-17-04017</strain>
    </source>
</reference>
<dbReference type="Proteomes" id="UP000255291">
    <property type="component" value="Unassembled WGS sequence"/>
</dbReference>
<proteinExistence type="predicted"/>
<gene>
    <name evidence="1" type="ORF">DXF87_26540</name>
</gene>
<protein>
    <submittedName>
        <fullName evidence="1">Virulence effector SrfC</fullName>
    </submittedName>
</protein>
<comment type="caution">
    <text evidence="1">The sequence shown here is derived from an EMBL/GenBank/DDBJ whole genome shotgun (WGS) entry which is preliminary data.</text>
</comment>
<dbReference type="EMBL" id="QRBW01000447">
    <property type="protein sequence ID" value="RDT49264.1"/>
    <property type="molecule type" value="Genomic_DNA"/>
</dbReference>
<organism evidence="1 2">
    <name type="scientific">Enterobacter roggenkampii</name>
    <dbReference type="NCBI Taxonomy" id="1812935"/>
    <lineage>
        <taxon>Bacteria</taxon>
        <taxon>Pseudomonadati</taxon>
        <taxon>Pseudomonadota</taxon>
        <taxon>Gammaproteobacteria</taxon>
        <taxon>Enterobacterales</taxon>
        <taxon>Enterobacteriaceae</taxon>
        <taxon>Enterobacter</taxon>
        <taxon>Enterobacter cloacae complex</taxon>
    </lineage>
</organism>
<evidence type="ECO:0000313" key="1">
    <source>
        <dbReference type="EMBL" id="RDT49264.1"/>
    </source>
</evidence>
<evidence type="ECO:0000313" key="2">
    <source>
        <dbReference type="Proteomes" id="UP000255291"/>
    </source>
</evidence>
<sequence>VTSYRLDLPLQLQRIAEKDKSSAAQLHAATGNFISWLGYELTPVSERPASRIRKGEPIFVTPVVSSASPRLTRLGEQPV</sequence>
<name>A0ABD7GNF8_9ENTR</name>